<keyword evidence="1" id="KW-0812">Transmembrane</keyword>
<dbReference type="Proteomes" id="UP000027581">
    <property type="component" value="Unassembled WGS sequence"/>
</dbReference>
<name>A0A060RZF5_PLARE</name>
<reference evidence="2" key="2">
    <citation type="submission" date="2014-05" db="EMBL/GenBank/DDBJ databases">
        <title>The genome sequences of chimpanzee malaria parasites reveal the path to human adaptation.</title>
        <authorList>
            <person name="Otto T.D."/>
            <person name="Rayner J.C."/>
            <person name="Boehme U."/>
            <person name="Pain A."/>
            <person name="Spottiswoode N."/>
            <person name="Sanders M."/>
            <person name="Quail M."/>
            <person name="Ollomo B."/>
            <person name="Renaud F."/>
            <person name="Thomas A.W."/>
            <person name="Prugnolle F."/>
            <person name="Conway D.J."/>
            <person name="Newbold C."/>
            <person name="Berriman M."/>
        </authorList>
    </citation>
    <scope>NUCLEOTIDE SEQUENCE [LARGE SCALE GENOMIC DNA]</scope>
    <source>
        <strain evidence="2">CDC</strain>
    </source>
</reference>
<feature type="transmembrane region" description="Helical" evidence="1">
    <location>
        <begin position="63"/>
        <end position="81"/>
    </location>
</feature>
<feature type="transmembrane region" description="Helical" evidence="1">
    <location>
        <begin position="346"/>
        <end position="365"/>
    </location>
</feature>
<feature type="transmembrane region" description="Helical" evidence="1">
    <location>
        <begin position="239"/>
        <end position="255"/>
    </location>
</feature>
<feature type="transmembrane region" description="Helical" evidence="1">
    <location>
        <begin position="284"/>
        <end position="301"/>
    </location>
</feature>
<proteinExistence type="predicted"/>
<evidence type="ECO:0000313" key="2">
    <source>
        <dbReference type="EMBL" id="CDO66747.1"/>
    </source>
</evidence>
<dbReference type="AlphaFoldDB" id="A0A060RZF5"/>
<feature type="transmembrane region" description="Helical" evidence="1">
    <location>
        <begin position="171"/>
        <end position="192"/>
    </location>
</feature>
<feature type="transmembrane region" description="Helical" evidence="1">
    <location>
        <begin position="18"/>
        <end position="42"/>
    </location>
</feature>
<protein>
    <submittedName>
        <fullName evidence="2">Uncharacterized protein</fullName>
    </submittedName>
</protein>
<feature type="transmembrane region" description="Helical" evidence="1">
    <location>
        <begin position="372"/>
        <end position="392"/>
    </location>
</feature>
<organism evidence="2 3">
    <name type="scientific">Plasmodium reichenowi</name>
    <dbReference type="NCBI Taxonomy" id="5854"/>
    <lineage>
        <taxon>Eukaryota</taxon>
        <taxon>Sar</taxon>
        <taxon>Alveolata</taxon>
        <taxon>Apicomplexa</taxon>
        <taxon>Aconoidasida</taxon>
        <taxon>Haemosporida</taxon>
        <taxon>Plasmodiidae</taxon>
        <taxon>Plasmodium</taxon>
        <taxon>Plasmodium (Laverania)</taxon>
    </lineage>
</organism>
<evidence type="ECO:0000313" key="3">
    <source>
        <dbReference type="Proteomes" id="UP000027581"/>
    </source>
</evidence>
<dbReference type="PhylomeDB" id="A0A060RZF5"/>
<gene>
    <name evidence="2" type="ORF">PRCDC_1427300</name>
</gene>
<sequence length="414" mass="49879">MESLNIPKNVSMDLLEPFITICVIFICLYMIISIESPVYYLIRNFLFKSKIFLHEIKDIFTKINYFALIFSSFFFVSYYILNILNYKNVKSLFCVNFDYYDTILNYNLKYINIQSIFQTAISENYLVNFLYSFKFLFHIFFLNNSNLIKTICTSFLVYLMLSLYAKRVNRIMFISSIFSIIILSGFVIVYFFKKFLNIKYNHCGHEIFSFVFLLFFYIKNPYLSVYQYNDRSLHPYHGTEIRIYIHILFFIFYIINNEKFYEIKLLVAIIIYFIIFLRNTIDSFKMYTFLKVIWLVAYYVTNNYLPFTFSQHFNISTIFNSNIMGILSKEIKNNISLYHFNTISKIPFNYLISKTSFFWIPYLLLNKDNKNFKYVIMLLMVVNIIATCTYLPHNIYPGIPLNLLLLYYLNKIKI</sequence>
<keyword evidence="1" id="KW-1133">Transmembrane helix</keyword>
<dbReference type="VEuPathDB" id="PlasmoDB:PRCDC_1427300"/>
<dbReference type="EMBL" id="HG810775">
    <property type="protein sequence ID" value="CDO66747.1"/>
    <property type="molecule type" value="Genomic_DNA"/>
</dbReference>
<reference evidence="2" key="1">
    <citation type="submission" date="2014-01" db="EMBL/GenBank/DDBJ databases">
        <authorList>
            <person name="Aslett M."/>
        </authorList>
    </citation>
    <scope>NUCLEOTIDE SEQUENCE</scope>
    <source>
        <strain evidence="2">CDC</strain>
    </source>
</reference>
<dbReference type="VEuPathDB" id="PlasmoDB:PRG01_1428000"/>
<evidence type="ECO:0000256" key="1">
    <source>
        <dbReference type="SAM" id="Phobius"/>
    </source>
</evidence>
<feature type="transmembrane region" description="Helical" evidence="1">
    <location>
        <begin position="261"/>
        <end position="277"/>
    </location>
</feature>
<keyword evidence="1" id="KW-0472">Membrane</keyword>
<accession>A0A060RZF5</accession>
<feature type="transmembrane region" description="Helical" evidence="1">
    <location>
        <begin position="198"/>
        <end position="218"/>
    </location>
</feature>
<feature type="transmembrane region" description="Helical" evidence="1">
    <location>
        <begin position="135"/>
        <end position="159"/>
    </location>
</feature>
<keyword evidence="3" id="KW-1185">Reference proteome</keyword>